<name>A0A2P2KB59_RHIMU</name>
<dbReference type="AlphaFoldDB" id="A0A2P2KB59"/>
<reference evidence="3" key="1">
    <citation type="submission" date="2018-02" db="EMBL/GenBank/DDBJ databases">
        <title>Rhizophora mucronata_Transcriptome.</title>
        <authorList>
            <person name="Meera S.P."/>
            <person name="Sreeshan A."/>
            <person name="Augustine A."/>
        </authorList>
    </citation>
    <scope>NUCLEOTIDE SEQUENCE</scope>
    <source>
        <tissue evidence="3">Leaf</tissue>
    </source>
</reference>
<dbReference type="EMBL" id="GGEC01022470">
    <property type="protein sequence ID" value="MBX02954.1"/>
    <property type="molecule type" value="Transcribed_RNA"/>
</dbReference>
<accession>A0A2P2KB59</accession>
<dbReference type="InterPro" id="IPR009011">
    <property type="entry name" value="Man6P_isomerase_rcpt-bd_dom_sf"/>
</dbReference>
<evidence type="ECO:0000313" key="3">
    <source>
        <dbReference type="EMBL" id="MBX02954.1"/>
    </source>
</evidence>
<organism evidence="3">
    <name type="scientific">Rhizophora mucronata</name>
    <name type="common">Asiatic mangrove</name>
    <dbReference type="NCBI Taxonomy" id="61149"/>
    <lineage>
        <taxon>Eukaryota</taxon>
        <taxon>Viridiplantae</taxon>
        <taxon>Streptophyta</taxon>
        <taxon>Embryophyta</taxon>
        <taxon>Tracheophyta</taxon>
        <taxon>Spermatophyta</taxon>
        <taxon>Magnoliopsida</taxon>
        <taxon>eudicotyledons</taxon>
        <taxon>Gunneridae</taxon>
        <taxon>Pentapetalae</taxon>
        <taxon>rosids</taxon>
        <taxon>fabids</taxon>
        <taxon>Malpighiales</taxon>
        <taxon>Rhizophoraceae</taxon>
        <taxon>Rhizophora</taxon>
    </lineage>
</organism>
<feature type="transmembrane region" description="Helical" evidence="1">
    <location>
        <begin position="31"/>
        <end position="51"/>
    </location>
</feature>
<dbReference type="EMBL" id="GGEC01022469">
    <property type="protein sequence ID" value="MBX02953.1"/>
    <property type="molecule type" value="Transcribed_RNA"/>
</dbReference>
<sequence>MLSLLWSRCRRSSLSGGRACKFEAMQILRHICIVIIAAVVLQAIGAASVVVPSSNCYAFDNSSHLVDFSSLIGQPFTYEEKDKDLVVRFCKDVETRSQTGYVDFGRFDRFSYFDAGSGNIDFVQGFYNGDLTYCEGSYDKWGRTAHVDIICGSCLNGQCKGWRMLFRS</sequence>
<dbReference type="PANTHER" id="PTHR35752:SF1">
    <property type="entry name" value="G-PROTEIN COUPLED RECEPTOR"/>
    <property type="match status" value="1"/>
</dbReference>
<keyword evidence="1" id="KW-1133">Transmembrane helix</keyword>
<dbReference type="SUPFAM" id="SSF50911">
    <property type="entry name" value="Mannose 6-phosphate receptor domain"/>
    <property type="match status" value="1"/>
</dbReference>
<keyword evidence="1" id="KW-0812">Transmembrane</keyword>
<proteinExistence type="predicted"/>
<keyword evidence="1" id="KW-0472">Membrane</keyword>
<evidence type="ECO:0000256" key="1">
    <source>
        <dbReference type="SAM" id="Phobius"/>
    </source>
</evidence>
<dbReference type="PANTHER" id="PTHR35752">
    <property type="entry name" value="G-PROTEIN COUPLED RECEPTOR"/>
    <property type="match status" value="1"/>
</dbReference>
<protein>
    <submittedName>
        <fullName evidence="2">Uncharacterized protein LOC103340144 isoform X1</fullName>
    </submittedName>
    <submittedName>
        <fullName evidence="3">Uncharacterized protein LOC8279127</fullName>
    </submittedName>
</protein>
<evidence type="ECO:0000313" key="2">
    <source>
        <dbReference type="EMBL" id="MBX02953.1"/>
    </source>
</evidence>